<dbReference type="Pfam" id="PF23139">
    <property type="entry name" value="OB_YrrC"/>
    <property type="match status" value="1"/>
</dbReference>
<keyword evidence="1 3" id="KW-0547">Nucleotide-binding</keyword>
<name>A0AAW4VW35_9FIRM</name>
<dbReference type="GO" id="GO:0005524">
    <property type="term" value="F:ATP binding"/>
    <property type="evidence" value="ECO:0007669"/>
    <property type="project" value="UniProtKB-UniRule"/>
</dbReference>
<comment type="catalytic activity">
    <reaction evidence="3">
        <text>ATP + H2O = ADP + phosphate + H(+)</text>
        <dbReference type="Rhea" id="RHEA:13065"/>
        <dbReference type="ChEBI" id="CHEBI:15377"/>
        <dbReference type="ChEBI" id="CHEBI:15378"/>
        <dbReference type="ChEBI" id="CHEBI:30616"/>
        <dbReference type="ChEBI" id="CHEBI:43474"/>
        <dbReference type="ChEBI" id="CHEBI:456216"/>
        <dbReference type="EC" id="5.6.2.3"/>
    </reaction>
</comment>
<keyword evidence="2 3" id="KW-0067">ATP-binding</keyword>
<dbReference type="InterPro" id="IPR029493">
    <property type="entry name" value="RecD2-like_HHH"/>
</dbReference>
<dbReference type="Gene3D" id="2.30.30.940">
    <property type="match status" value="1"/>
</dbReference>
<feature type="binding site" evidence="3">
    <location>
        <begin position="353"/>
        <end position="357"/>
    </location>
    <ligand>
        <name>ATP</name>
        <dbReference type="ChEBI" id="CHEBI:30616"/>
    </ligand>
</feature>
<dbReference type="Pfam" id="PF13245">
    <property type="entry name" value="AAA_19"/>
    <property type="match status" value="1"/>
</dbReference>
<dbReference type="PANTHER" id="PTHR43788">
    <property type="entry name" value="DNA2/NAM7 HELICASE FAMILY MEMBER"/>
    <property type="match status" value="1"/>
</dbReference>
<gene>
    <name evidence="3" type="primary">recD2</name>
    <name evidence="5" type="ORF">LKD22_08395</name>
</gene>
<dbReference type="RefSeq" id="WP_227600804.1">
    <property type="nucleotide sequence ID" value="NZ_DBFYXB010000015.1"/>
</dbReference>
<dbReference type="NCBIfam" id="TIGR01448">
    <property type="entry name" value="recD_rel"/>
    <property type="match status" value="1"/>
</dbReference>
<dbReference type="Pfam" id="PF14520">
    <property type="entry name" value="HHH_5"/>
    <property type="match status" value="1"/>
</dbReference>
<dbReference type="AlphaFoldDB" id="A0AAW4VW35"/>
<dbReference type="Gene3D" id="3.40.50.300">
    <property type="entry name" value="P-loop containing nucleotide triphosphate hydrolases"/>
    <property type="match status" value="2"/>
</dbReference>
<evidence type="ECO:0000313" key="6">
    <source>
        <dbReference type="Proteomes" id="UP001298753"/>
    </source>
</evidence>
<dbReference type="Pfam" id="PF14490">
    <property type="entry name" value="HHH_RecD2"/>
    <property type="match status" value="1"/>
</dbReference>
<dbReference type="CDD" id="cd17933">
    <property type="entry name" value="DEXSc_RecD-like"/>
    <property type="match status" value="1"/>
</dbReference>
<dbReference type="GO" id="GO:0017116">
    <property type="term" value="F:single-stranded DNA helicase activity"/>
    <property type="evidence" value="ECO:0007669"/>
    <property type="project" value="TreeGrafter"/>
</dbReference>
<dbReference type="InterPro" id="IPR055446">
    <property type="entry name" value="RecD2_N_OB"/>
</dbReference>
<keyword evidence="3" id="KW-0238">DNA-binding</keyword>
<sequence length="743" mass="82449">MDEREYLIVRGTVQQIVYYNDENGYAVLRLAAENGAEVTATGTFPNIGLGEEVILTGCWVTHPTYGEQFATEAFERRLPTSVRGIAEYLGSGLIRGIGPRLAAKIAEKFGEDTFDILMHEPERLSELRGITDRKAKEIGRQFTEQSEMRLLMDFLSEHGLPVALTPLLYKRLHDSAIDALCENPYLLCDPYYDVDFKLADGLAMELGLSLLSDERVDAGILYTLTFNLNNGHTFIPVEKLLYAVCMLLSDDDVVVDEDRALHGIARLEEKGRLVREHIAGRDAVYLRDMHDAEAYLAEMLGYMAERNYEYDFDVDELLSALLESSEFTFSEKQQLAISTAARNGLVILTGGPGTGKTTTVRGILQVFEALGLDTLLAAPTGRAAKRLSDLTGMEAKTIHRLLEAGFAGGGRTVFARSVTNPLECDAVILDEVSMVDITLMQALINALPHGARLVLVGDADQLPPVGPGNFLRDLITSHRVPTIQLTEIFRQAQQSDIVMNAHAVNAGEMPRPSGADGDFFIMKRADPASVIETVAQLCAQRLPKHYGFTPAQIQVLSPAKRHGSGTIPLNRRLQEALNPPSESKLEKRFGDTIFREGDRVMQVRNNYDIVWEKQGDDEQGTGVFNGDVGEIIRIFPQQECMVIRFDDRIATYTFDMLNELELAYAVTVHKSQGSEFDAVVLALSDGLPRKLLTRNILYTAITRAKRLLVIVGSQDVVAYMVNNNQKGRRYSALKARLRLAETQ</sequence>
<dbReference type="SMART" id="SM00382">
    <property type="entry name" value="AAA"/>
    <property type="match status" value="1"/>
</dbReference>
<dbReference type="InterPro" id="IPR050534">
    <property type="entry name" value="Coronavir_polyprotein_1ab"/>
</dbReference>
<keyword evidence="3" id="KW-0413">Isomerase</keyword>
<dbReference type="PANTHER" id="PTHR43788:SF6">
    <property type="entry name" value="DNA HELICASE B"/>
    <property type="match status" value="1"/>
</dbReference>
<evidence type="ECO:0000256" key="2">
    <source>
        <dbReference type="ARBA" id="ARBA00022840"/>
    </source>
</evidence>
<dbReference type="GO" id="GO:0006310">
    <property type="term" value="P:DNA recombination"/>
    <property type="evidence" value="ECO:0007669"/>
    <property type="project" value="InterPro"/>
</dbReference>
<dbReference type="SUPFAM" id="SSF47781">
    <property type="entry name" value="RuvA domain 2-like"/>
    <property type="match status" value="1"/>
</dbReference>
<dbReference type="EC" id="5.6.2.3" evidence="3"/>
<evidence type="ECO:0000256" key="3">
    <source>
        <dbReference type="HAMAP-Rule" id="MF_01488"/>
    </source>
</evidence>
<dbReference type="InterPro" id="IPR027417">
    <property type="entry name" value="P-loop_NTPase"/>
</dbReference>
<dbReference type="GeneID" id="98659812"/>
<dbReference type="InterPro" id="IPR027785">
    <property type="entry name" value="UvrD-like_helicase_C"/>
</dbReference>
<dbReference type="Proteomes" id="UP001298753">
    <property type="component" value="Unassembled WGS sequence"/>
</dbReference>
<reference evidence="5 6" key="1">
    <citation type="submission" date="2021-10" db="EMBL/GenBank/DDBJ databases">
        <title>Anaerobic single-cell dispensing facilitates the cultivation of human gut bacteria.</title>
        <authorList>
            <person name="Afrizal A."/>
        </authorList>
    </citation>
    <scope>NUCLEOTIDE SEQUENCE [LARGE SCALE GENOMIC DNA]</scope>
    <source>
        <strain evidence="5 6">CLA-AA-H270</strain>
    </source>
</reference>
<dbReference type="InterPro" id="IPR010994">
    <property type="entry name" value="RuvA_2-like"/>
</dbReference>
<keyword evidence="6" id="KW-1185">Reference proteome</keyword>
<dbReference type="Pfam" id="PF13538">
    <property type="entry name" value="UvrD_C_2"/>
    <property type="match status" value="1"/>
</dbReference>
<organism evidence="5 6">
    <name type="scientific">Agathobaculum butyriciproducens</name>
    <dbReference type="NCBI Taxonomy" id="1628085"/>
    <lineage>
        <taxon>Bacteria</taxon>
        <taxon>Bacillati</taxon>
        <taxon>Bacillota</taxon>
        <taxon>Clostridia</taxon>
        <taxon>Eubacteriales</taxon>
        <taxon>Butyricicoccaceae</taxon>
        <taxon>Agathobaculum</taxon>
    </lineage>
</organism>
<dbReference type="Gene3D" id="1.10.10.2220">
    <property type="match status" value="1"/>
</dbReference>
<proteinExistence type="inferred from homology"/>
<dbReference type="InterPro" id="IPR003593">
    <property type="entry name" value="AAA+_ATPase"/>
</dbReference>
<evidence type="ECO:0000256" key="1">
    <source>
        <dbReference type="ARBA" id="ARBA00022741"/>
    </source>
</evidence>
<feature type="domain" description="AAA+ ATPase" evidence="4">
    <location>
        <begin position="342"/>
        <end position="490"/>
    </location>
</feature>
<protein>
    <recommendedName>
        <fullName evidence="3">ATP-dependent RecD2 DNA helicase</fullName>
        <ecNumber evidence="3">5.6.2.3</ecNumber>
    </recommendedName>
    <alternativeName>
        <fullName evidence="3">DNA 5'-3' helicase subunit RecD2</fullName>
    </alternativeName>
</protein>
<comment type="similarity">
    <text evidence="3">Belongs to the RecD family. RecD2 subfamily.</text>
</comment>
<evidence type="ECO:0000259" key="4">
    <source>
        <dbReference type="SMART" id="SM00382"/>
    </source>
</evidence>
<dbReference type="Gene3D" id="1.10.150.20">
    <property type="entry name" value="5' to 3' exonuclease, C-terminal subdomain"/>
    <property type="match status" value="1"/>
</dbReference>
<dbReference type="InterPro" id="IPR006345">
    <property type="entry name" value="RecD2"/>
</dbReference>
<dbReference type="HAMAP" id="MF_01488">
    <property type="entry name" value="RecD2"/>
    <property type="match status" value="1"/>
</dbReference>
<comment type="function">
    <text evidence="3">DNA-dependent ATPase and ATP-dependent 5'-3' DNA helicase. Has no activity on blunt DNA or DNA with 3'-overhangs, requires at least 10 bases of 5'-ssDNA for helicase activity.</text>
</comment>
<dbReference type="GO" id="GO:0016787">
    <property type="term" value="F:hydrolase activity"/>
    <property type="evidence" value="ECO:0007669"/>
    <property type="project" value="UniProtKB-KW"/>
</dbReference>
<keyword evidence="3" id="KW-0378">Hydrolase</keyword>
<dbReference type="EMBL" id="JAJEPX010000023">
    <property type="protein sequence ID" value="MCC2177144.1"/>
    <property type="molecule type" value="Genomic_DNA"/>
</dbReference>
<dbReference type="InterPro" id="IPR041451">
    <property type="entry name" value="RecD2_SH13"/>
</dbReference>
<dbReference type="GO" id="GO:0043139">
    <property type="term" value="F:5'-3' DNA helicase activity"/>
    <property type="evidence" value="ECO:0007669"/>
    <property type="project" value="UniProtKB-UniRule"/>
</dbReference>
<dbReference type="CDD" id="cd18809">
    <property type="entry name" value="SF1_C_RecD"/>
    <property type="match status" value="1"/>
</dbReference>
<evidence type="ECO:0000313" key="5">
    <source>
        <dbReference type="EMBL" id="MCC2177144.1"/>
    </source>
</evidence>
<dbReference type="GO" id="GO:0009338">
    <property type="term" value="C:exodeoxyribonuclease V complex"/>
    <property type="evidence" value="ECO:0007669"/>
    <property type="project" value="TreeGrafter"/>
</dbReference>
<dbReference type="Pfam" id="PF18335">
    <property type="entry name" value="SH3_13"/>
    <property type="match status" value="1"/>
</dbReference>
<dbReference type="SUPFAM" id="SSF52540">
    <property type="entry name" value="P-loop containing nucleoside triphosphate hydrolases"/>
    <property type="match status" value="1"/>
</dbReference>
<dbReference type="GO" id="GO:0003677">
    <property type="term" value="F:DNA binding"/>
    <property type="evidence" value="ECO:0007669"/>
    <property type="project" value="UniProtKB-UniRule"/>
</dbReference>
<comment type="caution">
    <text evidence="5">The sequence shown here is derived from an EMBL/GenBank/DDBJ whole genome shotgun (WGS) entry which is preliminary data.</text>
</comment>
<accession>A0AAW4VW35</accession>
<keyword evidence="3 5" id="KW-0347">Helicase</keyword>